<dbReference type="EMBL" id="SMGO01000001">
    <property type="protein sequence ID" value="TCK85417.1"/>
    <property type="molecule type" value="Genomic_DNA"/>
</dbReference>
<dbReference type="Proteomes" id="UP000294616">
    <property type="component" value="Unassembled WGS sequence"/>
</dbReference>
<evidence type="ECO:0000313" key="2">
    <source>
        <dbReference type="Proteomes" id="UP000294616"/>
    </source>
</evidence>
<accession>A0A4R1M225</accession>
<organism evidence="1 2">
    <name type="scientific">Albibacterium bauzanense</name>
    <dbReference type="NCBI Taxonomy" id="653929"/>
    <lineage>
        <taxon>Bacteria</taxon>
        <taxon>Pseudomonadati</taxon>
        <taxon>Bacteroidota</taxon>
        <taxon>Sphingobacteriia</taxon>
        <taxon>Sphingobacteriales</taxon>
        <taxon>Sphingobacteriaceae</taxon>
        <taxon>Albibacterium</taxon>
    </lineage>
</organism>
<protein>
    <submittedName>
        <fullName evidence="1">Uncharacterized protein</fullName>
    </submittedName>
</protein>
<comment type="caution">
    <text evidence="1">The sequence shown here is derived from an EMBL/GenBank/DDBJ whole genome shotgun (WGS) entry which is preliminary data.</text>
</comment>
<reference evidence="1 2" key="1">
    <citation type="submission" date="2019-03" db="EMBL/GenBank/DDBJ databases">
        <title>Genomic Encyclopedia of Archaeal and Bacterial Type Strains, Phase II (KMG-II): from individual species to whole genera.</title>
        <authorList>
            <person name="Goeker M."/>
        </authorList>
    </citation>
    <scope>NUCLEOTIDE SEQUENCE [LARGE SCALE GENOMIC DNA]</scope>
    <source>
        <strain evidence="1 2">DSM 22554</strain>
    </source>
</reference>
<keyword evidence="2" id="KW-1185">Reference proteome</keyword>
<dbReference type="AlphaFoldDB" id="A0A4R1M225"/>
<sequence length="30" mass="3406">MDFSLVTLVIPFVRGFGKLHVNLYVPSELN</sequence>
<gene>
    <name evidence="1" type="ORF">C8N28_0723</name>
</gene>
<evidence type="ECO:0000313" key="1">
    <source>
        <dbReference type="EMBL" id="TCK85417.1"/>
    </source>
</evidence>
<proteinExistence type="predicted"/>
<name>A0A4R1M225_9SPHI</name>